<evidence type="ECO:0000256" key="5">
    <source>
        <dbReference type="ARBA" id="ARBA00022786"/>
    </source>
</evidence>
<evidence type="ECO:0000313" key="11">
    <source>
        <dbReference type="EMBL" id="TKR69473.1"/>
    </source>
</evidence>
<evidence type="ECO:0000313" key="12">
    <source>
        <dbReference type="Proteomes" id="UP000298663"/>
    </source>
</evidence>
<dbReference type="GO" id="GO:0008270">
    <property type="term" value="F:zinc ion binding"/>
    <property type="evidence" value="ECO:0007669"/>
    <property type="project" value="UniProtKB-KW"/>
</dbReference>
<dbReference type="GO" id="GO:0004842">
    <property type="term" value="F:ubiquitin-protein transferase activity"/>
    <property type="evidence" value="ECO:0007669"/>
    <property type="project" value="InterPro"/>
</dbReference>
<dbReference type="InterPro" id="IPR001841">
    <property type="entry name" value="Znf_RING"/>
</dbReference>
<keyword evidence="3" id="KW-0677">Repeat</keyword>
<sequence length="444" mass="51373">MDEPFINHRRKHERDEILEKQNELIRLVKLYPLEEIDYSPKIRDYDILYDALIDTFGEECIGGACTYPFKLPCQVNEFNVEERISGLRFQANLKVDDYVVFEFDDDRMVTRCFVNPCALPDHRPLLPVIDNVLYRILDKSVVDHVCCENEMYVRDHIVEKFEERHYFWGSRISSSDVGSICARCGESENSGVATLQCGHYFCFDCWVQYITRRIATKEFPMYCPQPNCQIMQPAGGLLTFIPKALVDCYGCCVVDKEIAEANTKYSKCWRCDELILLGVHLLDHEEPVENDHKTDEKDDAKNNGQEADHEKAGAKEPEEAHEEIDQTGRSARDSSYESESPEPRFKDDIRVVICECGAASCCECRLKAHEPLSCEEYQRFLEINGEYVAPTFSIREQLEEFLTLSQFSRPAICREMLDLLRKMVEEEDDDGAISLCKQLVHVRL</sequence>
<dbReference type="PANTHER" id="PTHR11685">
    <property type="entry name" value="RBR FAMILY RING FINGER AND IBR DOMAIN-CONTAINING"/>
    <property type="match status" value="1"/>
</dbReference>
<dbReference type="PROSITE" id="PS50089">
    <property type="entry name" value="ZF_RING_2"/>
    <property type="match status" value="1"/>
</dbReference>
<keyword evidence="1" id="KW-0808">Transferase</keyword>
<dbReference type="EMBL" id="AZBU02000007">
    <property type="protein sequence ID" value="TKR69473.1"/>
    <property type="molecule type" value="Genomic_DNA"/>
</dbReference>
<feature type="domain" description="RING-type" evidence="10">
    <location>
        <begin position="177"/>
        <end position="444"/>
    </location>
</feature>
<evidence type="ECO:0000256" key="1">
    <source>
        <dbReference type="ARBA" id="ARBA00022679"/>
    </source>
</evidence>
<evidence type="ECO:0000259" key="9">
    <source>
        <dbReference type="PROSITE" id="PS50089"/>
    </source>
</evidence>
<keyword evidence="2" id="KW-0479">Metal-binding</keyword>
<keyword evidence="4 7" id="KW-0863">Zinc-finger</keyword>
<evidence type="ECO:0000256" key="6">
    <source>
        <dbReference type="ARBA" id="ARBA00022833"/>
    </source>
</evidence>
<evidence type="ECO:0000256" key="7">
    <source>
        <dbReference type="PROSITE-ProRule" id="PRU00175"/>
    </source>
</evidence>
<dbReference type="AlphaFoldDB" id="A0A4U5MK51"/>
<dbReference type="InterPro" id="IPR013083">
    <property type="entry name" value="Znf_RING/FYVE/PHD"/>
</dbReference>
<protein>
    <recommendedName>
        <fullName evidence="13">RING-type domain-containing protein</fullName>
    </recommendedName>
</protein>
<evidence type="ECO:0000259" key="10">
    <source>
        <dbReference type="PROSITE" id="PS51873"/>
    </source>
</evidence>
<dbReference type="GO" id="GO:0016567">
    <property type="term" value="P:protein ubiquitination"/>
    <property type="evidence" value="ECO:0007669"/>
    <property type="project" value="InterPro"/>
</dbReference>
<feature type="domain" description="RING-type" evidence="9">
    <location>
        <begin position="181"/>
        <end position="224"/>
    </location>
</feature>
<gene>
    <name evidence="11" type="ORF">L596_021630</name>
</gene>
<dbReference type="InterPro" id="IPR031127">
    <property type="entry name" value="E3_UB_ligase_RBR"/>
</dbReference>
<feature type="region of interest" description="Disordered" evidence="8">
    <location>
        <begin position="287"/>
        <end position="343"/>
    </location>
</feature>
<organism evidence="11 12">
    <name type="scientific">Steinernema carpocapsae</name>
    <name type="common">Entomopathogenic nematode</name>
    <dbReference type="NCBI Taxonomy" id="34508"/>
    <lineage>
        <taxon>Eukaryota</taxon>
        <taxon>Metazoa</taxon>
        <taxon>Ecdysozoa</taxon>
        <taxon>Nematoda</taxon>
        <taxon>Chromadorea</taxon>
        <taxon>Rhabditida</taxon>
        <taxon>Tylenchina</taxon>
        <taxon>Panagrolaimomorpha</taxon>
        <taxon>Strongyloidoidea</taxon>
        <taxon>Steinernematidae</taxon>
        <taxon>Steinernema</taxon>
    </lineage>
</organism>
<evidence type="ECO:0000256" key="4">
    <source>
        <dbReference type="ARBA" id="ARBA00022771"/>
    </source>
</evidence>
<accession>A0A4U5MK51</accession>
<evidence type="ECO:0000256" key="8">
    <source>
        <dbReference type="SAM" id="MobiDB-lite"/>
    </source>
</evidence>
<dbReference type="PROSITE" id="PS51873">
    <property type="entry name" value="TRIAD"/>
    <property type="match status" value="1"/>
</dbReference>
<dbReference type="Proteomes" id="UP000298663">
    <property type="component" value="Unassembled WGS sequence"/>
</dbReference>
<proteinExistence type="predicted"/>
<evidence type="ECO:0000256" key="2">
    <source>
        <dbReference type="ARBA" id="ARBA00022723"/>
    </source>
</evidence>
<evidence type="ECO:0008006" key="13">
    <source>
        <dbReference type="Google" id="ProtNLM"/>
    </source>
</evidence>
<name>A0A4U5MK51_STECR</name>
<evidence type="ECO:0000256" key="3">
    <source>
        <dbReference type="ARBA" id="ARBA00022737"/>
    </source>
</evidence>
<keyword evidence="6" id="KW-0862">Zinc</keyword>
<keyword evidence="5" id="KW-0833">Ubl conjugation pathway</keyword>
<reference evidence="11 12" key="1">
    <citation type="journal article" date="2015" name="Genome Biol.">
        <title>Comparative genomics of Steinernema reveals deeply conserved gene regulatory networks.</title>
        <authorList>
            <person name="Dillman A.R."/>
            <person name="Macchietto M."/>
            <person name="Porter C.F."/>
            <person name="Rogers A."/>
            <person name="Williams B."/>
            <person name="Antoshechkin I."/>
            <person name="Lee M.M."/>
            <person name="Goodwin Z."/>
            <person name="Lu X."/>
            <person name="Lewis E.E."/>
            <person name="Goodrich-Blair H."/>
            <person name="Stock S.P."/>
            <person name="Adams B.J."/>
            <person name="Sternberg P.W."/>
            <person name="Mortazavi A."/>
        </authorList>
    </citation>
    <scope>NUCLEOTIDE SEQUENCE [LARGE SCALE GENOMIC DNA]</scope>
    <source>
        <strain evidence="11 12">ALL</strain>
    </source>
</reference>
<dbReference type="SUPFAM" id="SSF57850">
    <property type="entry name" value="RING/U-box"/>
    <property type="match status" value="1"/>
</dbReference>
<comment type="caution">
    <text evidence="11">The sequence shown here is derived from an EMBL/GenBank/DDBJ whole genome shotgun (WGS) entry which is preliminary data.</text>
</comment>
<dbReference type="InterPro" id="IPR044066">
    <property type="entry name" value="TRIAD_supradom"/>
</dbReference>
<keyword evidence="12" id="KW-1185">Reference proteome</keyword>
<dbReference type="Gene3D" id="3.30.40.10">
    <property type="entry name" value="Zinc/RING finger domain, C3HC4 (zinc finger)"/>
    <property type="match status" value="1"/>
</dbReference>
<reference evidence="11 12" key="2">
    <citation type="journal article" date="2019" name="G3 (Bethesda)">
        <title>Hybrid Assembly of the Genome of the Entomopathogenic Nematode Steinernema carpocapsae Identifies the X-Chromosome.</title>
        <authorList>
            <person name="Serra L."/>
            <person name="Macchietto M."/>
            <person name="Macias-Munoz A."/>
            <person name="McGill C.J."/>
            <person name="Rodriguez I.M."/>
            <person name="Rodriguez B."/>
            <person name="Murad R."/>
            <person name="Mortazavi A."/>
        </authorList>
    </citation>
    <scope>NUCLEOTIDE SEQUENCE [LARGE SCALE GENOMIC DNA]</scope>
    <source>
        <strain evidence="11 12">ALL</strain>
    </source>
</reference>
<dbReference type="OrthoDB" id="10062370at2759"/>